<dbReference type="InterPro" id="IPR011622">
    <property type="entry name" value="7TMR_DISM_rcpt_extracell_dom2"/>
</dbReference>
<feature type="transmembrane region" description="Helical" evidence="1">
    <location>
        <begin position="220"/>
        <end position="246"/>
    </location>
</feature>
<evidence type="ECO:0000313" key="3">
    <source>
        <dbReference type="EMBL" id="NML47917.1"/>
    </source>
</evidence>
<feature type="transmembrane region" description="Helical" evidence="1">
    <location>
        <begin position="190"/>
        <end position="213"/>
    </location>
</feature>
<reference evidence="3 4" key="1">
    <citation type="submission" date="2020-04" db="EMBL/GenBank/DDBJ databases">
        <title>Ramlibacter sp. G-1-2-2 isolated from soil.</title>
        <authorList>
            <person name="Dahal R.H."/>
        </authorList>
    </citation>
    <scope>NUCLEOTIDE SEQUENCE [LARGE SCALE GENOMIC DNA]</scope>
    <source>
        <strain evidence="3 4">G-1-2-2</strain>
    </source>
</reference>
<dbReference type="AlphaFoldDB" id="A0A848HBS3"/>
<dbReference type="EMBL" id="JABBFX010000003">
    <property type="protein sequence ID" value="NML47917.1"/>
    <property type="molecule type" value="Genomic_DNA"/>
</dbReference>
<dbReference type="PANTHER" id="PTHR33121:SF70">
    <property type="entry name" value="SIGNALING PROTEIN YKOW"/>
    <property type="match status" value="1"/>
</dbReference>
<name>A0A848HBS3_9BURK</name>
<dbReference type="RefSeq" id="WP_169422170.1">
    <property type="nucleotide sequence ID" value="NZ_JABBFX010000003.1"/>
</dbReference>
<dbReference type="InterPro" id="IPR000160">
    <property type="entry name" value="GGDEF_dom"/>
</dbReference>
<dbReference type="Gene3D" id="3.30.70.270">
    <property type="match status" value="1"/>
</dbReference>
<proteinExistence type="predicted"/>
<dbReference type="Pfam" id="PF00990">
    <property type="entry name" value="GGDEF"/>
    <property type="match status" value="1"/>
</dbReference>
<feature type="transmembrane region" description="Helical" evidence="1">
    <location>
        <begin position="372"/>
        <end position="392"/>
    </location>
</feature>
<feature type="domain" description="GGDEF" evidence="2">
    <location>
        <begin position="439"/>
        <end position="572"/>
    </location>
</feature>
<comment type="caution">
    <text evidence="3">The sequence shown here is derived from an EMBL/GenBank/DDBJ whole genome shotgun (WGS) entry which is preliminary data.</text>
</comment>
<dbReference type="SMART" id="SM00267">
    <property type="entry name" value="GGDEF"/>
    <property type="match status" value="1"/>
</dbReference>
<keyword evidence="1" id="KW-0472">Membrane</keyword>
<feature type="transmembrane region" description="Helical" evidence="1">
    <location>
        <begin position="258"/>
        <end position="276"/>
    </location>
</feature>
<dbReference type="PANTHER" id="PTHR33121">
    <property type="entry name" value="CYCLIC DI-GMP PHOSPHODIESTERASE PDEF"/>
    <property type="match status" value="1"/>
</dbReference>
<gene>
    <name evidence="3" type="ORF">HHL11_29480</name>
</gene>
<feature type="transmembrane region" description="Helical" evidence="1">
    <location>
        <begin position="288"/>
        <end position="306"/>
    </location>
</feature>
<keyword evidence="1" id="KW-0812">Transmembrane</keyword>
<dbReference type="SUPFAM" id="SSF55073">
    <property type="entry name" value="Nucleotide cyclase"/>
    <property type="match status" value="1"/>
</dbReference>
<keyword evidence="4" id="KW-1185">Reference proteome</keyword>
<dbReference type="InterPro" id="IPR043128">
    <property type="entry name" value="Rev_trsase/Diguanyl_cyclase"/>
</dbReference>
<dbReference type="InterPro" id="IPR011623">
    <property type="entry name" value="7TMR_DISM_rcpt_extracell_dom1"/>
</dbReference>
<keyword evidence="1" id="KW-1133">Transmembrane helix</keyword>
<dbReference type="Gene3D" id="2.60.40.2380">
    <property type="match status" value="1"/>
</dbReference>
<feature type="transmembrane region" description="Helical" evidence="1">
    <location>
        <begin position="341"/>
        <end position="360"/>
    </location>
</feature>
<dbReference type="PROSITE" id="PS50887">
    <property type="entry name" value="GGDEF"/>
    <property type="match status" value="1"/>
</dbReference>
<sequence>MRHARASQFAAVLLGLAAWLFASLSWGATTTVMLDPAQQPQRLLGAGEFWLDPSGDSTIAQVTQDKGVPWKTISASEIFLLQRGRSLWIRFTVRADARAASDRWYLEVPSAAVDKVTLFTQAGKDWRTSSAGDLLPVSQWPVPHRHPLLPLALTAGADQTFYVKVQNTTSFSAPLHFVSESFQSLGEQQIALMLGIYFGLAALAFVMAVHGAVTLKDLGFALYALTVLSMTLTQAALTGIGALHLWGEFPWWNDMSPFVLPVIAGGCMLGFISEVVSLGERSALMQKLVNGLALLAIPLTVAILLTDPSTRFRLMLPYVLAIIPSVVGVMLWALRRGDRYAPWLLAGNIPVAVGALFPVARTAGMLPASFLTTYSMQFGLALELPILMVMLLRRSQQRRDYIRRVKGLDRIDPATGLLNAAVFHERLVRLIARSVRLKFRSAILLVDITNLEQIRKDFDRQAAQELPLRVAGRLLSAAREIDSVARLSDHRFGILLEGPLKADEVAEAAPRIVARCLMPFRNRPLGWSAQVRVAQALIPMDGTDPEQLIAQLEALLASHPQDGKRAVFNLSRPQAIAPRFPAATS</sequence>
<dbReference type="InterPro" id="IPR050706">
    <property type="entry name" value="Cyclic-di-GMP_PDE-like"/>
</dbReference>
<dbReference type="InterPro" id="IPR029787">
    <property type="entry name" value="Nucleotide_cyclase"/>
</dbReference>
<dbReference type="GO" id="GO:0071111">
    <property type="term" value="F:cyclic-guanylate-specific phosphodiesterase activity"/>
    <property type="evidence" value="ECO:0007669"/>
    <property type="project" value="InterPro"/>
</dbReference>
<evidence type="ECO:0000313" key="4">
    <source>
        <dbReference type="Proteomes" id="UP000541185"/>
    </source>
</evidence>
<protein>
    <submittedName>
        <fullName evidence="3">Diguanylate cyclase</fullName>
    </submittedName>
</protein>
<dbReference type="Pfam" id="PF07695">
    <property type="entry name" value="7TMR-DISM_7TM"/>
    <property type="match status" value="1"/>
</dbReference>
<accession>A0A848HBS3</accession>
<organism evidence="3 4">
    <name type="scientific">Ramlibacter agri</name>
    <dbReference type="NCBI Taxonomy" id="2728837"/>
    <lineage>
        <taxon>Bacteria</taxon>
        <taxon>Pseudomonadati</taxon>
        <taxon>Pseudomonadota</taxon>
        <taxon>Betaproteobacteria</taxon>
        <taxon>Burkholderiales</taxon>
        <taxon>Comamonadaceae</taxon>
        <taxon>Ramlibacter</taxon>
    </lineage>
</organism>
<evidence type="ECO:0000256" key="1">
    <source>
        <dbReference type="SAM" id="Phobius"/>
    </source>
</evidence>
<dbReference type="Pfam" id="PF07696">
    <property type="entry name" value="7TMR-DISMED2"/>
    <property type="match status" value="1"/>
</dbReference>
<feature type="transmembrane region" description="Helical" evidence="1">
    <location>
        <begin position="312"/>
        <end position="334"/>
    </location>
</feature>
<dbReference type="Proteomes" id="UP000541185">
    <property type="component" value="Unassembled WGS sequence"/>
</dbReference>
<evidence type="ECO:0000259" key="2">
    <source>
        <dbReference type="PROSITE" id="PS50887"/>
    </source>
</evidence>